<evidence type="ECO:0000313" key="2">
    <source>
        <dbReference type="EMBL" id="QLL77260.1"/>
    </source>
</evidence>
<dbReference type="RefSeq" id="WP_180849096.1">
    <property type="nucleotide sequence ID" value="NZ_CP047418.1"/>
</dbReference>
<dbReference type="SMART" id="SM00471">
    <property type="entry name" value="HDc"/>
    <property type="match status" value="1"/>
</dbReference>
<dbReference type="Pfam" id="PF01966">
    <property type="entry name" value="HD"/>
    <property type="match status" value="1"/>
</dbReference>
<accession>A0A7H9EHU2</accession>
<dbReference type="KEGG" id="lsw:GTO87_00590"/>
<dbReference type="InterPro" id="IPR006674">
    <property type="entry name" value="HD_domain"/>
</dbReference>
<dbReference type="PANTHER" id="PTHR33594">
    <property type="entry name" value="SUPERFAMILY HYDROLASE, PUTATIVE (AFU_ORTHOLOGUE AFUA_1G03035)-RELATED"/>
    <property type="match status" value="1"/>
</dbReference>
<organism evidence="2 3">
    <name type="scientific">Ligilactobacillus saerimneri</name>
    <dbReference type="NCBI Taxonomy" id="228229"/>
    <lineage>
        <taxon>Bacteria</taxon>
        <taxon>Bacillati</taxon>
        <taxon>Bacillota</taxon>
        <taxon>Bacilli</taxon>
        <taxon>Lactobacillales</taxon>
        <taxon>Lactobacillaceae</taxon>
        <taxon>Ligilactobacillus</taxon>
    </lineage>
</organism>
<dbReference type="CDD" id="cd00077">
    <property type="entry name" value="HDc"/>
    <property type="match status" value="1"/>
</dbReference>
<dbReference type="SUPFAM" id="SSF109604">
    <property type="entry name" value="HD-domain/PDEase-like"/>
    <property type="match status" value="1"/>
</dbReference>
<dbReference type="InterPro" id="IPR003607">
    <property type="entry name" value="HD/PDEase_dom"/>
</dbReference>
<dbReference type="Proteomes" id="UP000510886">
    <property type="component" value="Chromosome"/>
</dbReference>
<dbReference type="Gene3D" id="1.20.58.1910">
    <property type="match status" value="1"/>
</dbReference>
<evidence type="ECO:0000259" key="1">
    <source>
        <dbReference type="SMART" id="SM00471"/>
    </source>
</evidence>
<dbReference type="AlphaFoldDB" id="A0A7H9EHU2"/>
<gene>
    <name evidence="2" type="ORF">GTO87_00590</name>
</gene>
<evidence type="ECO:0000313" key="3">
    <source>
        <dbReference type="Proteomes" id="UP000510886"/>
    </source>
</evidence>
<dbReference type="EMBL" id="CP047418">
    <property type="protein sequence ID" value="QLL77260.1"/>
    <property type="molecule type" value="Genomic_DNA"/>
</dbReference>
<proteinExistence type="predicted"/>
<dbReference type="PANTHER" id="PTHR33594:SF1">
    <property type="entry name" value="HD_PDEASE DOMAIN-CONTAINING PROTEIN"/>
    <property type="match status" value="1"/>
</dbReference>
<dbReference type="Gene3D" id="1.10.472.50">
    <property type="entry name" value="HD-domain/PDEase-like"/>
    <property type="match status" value="1"/>
</dbReference>
<feature type="domain" description="HD/PDEase" evidence="1">
    <location>
        <begin position="21"/>
        <end position="137"/>
    </location>
</feature>
<name>A0A7H9EHU2_9LACO</name>
<reference evidence="2 3" key="1">
    <citation type="submission" date="2020-01" db="EMBL/GenBank/DDBJ databases">
        <title>Complete and circular genome sequences of six lactobacillus isolates from horses.</title>
        <authorList>
            <person name="Hassan H.M."/>
        </authorList>
    </citation>
    <scope>NUCLEOTIDE SEQUENCE [LARGE SCALE GENOMIC DNA]</scope>
    <source>
        <strain evidence="2 3">1A</strain>
    </source>
</reference>
<sequence>MNQVQLNTIQKYAHAQLQADKTGHGFDHIQRVVAIARQIATQEQANLFITLAAAYLHDVIDDKLVADPQAAQAHVRTFLSTTGLTPTEVEQIMVIITNMSFASTLNKDTPSLSLEGQIVQDADWLDAIGAIGIIRAVYFGGAHGEKIHDPAMPPRHNMSKEEYRNLDHETIINHFDEKLFKISAILNTPTGRKMAAHRHRFMQEFLAEFHAEWAGKK</sequence>
<protein>
    <submittedName>
        <fullName evidence="2">HD domain-containing protein</fullName>
    </submittedName>
</protein>